<dbReference type="RefSeq" id="XP_031926607.1">
    <property type="nucleotide sequence ID" value="XM_032072737.1"/>
</dbReference>
<evidence type="ECO:0000256" key="1">
    <source>
        <dbReference type="SAM" id="SignalP"/>
    </source>
</evidence>
<feature type="chain" id="PRO_5025051395" evidence="1">
    <location>
        <begin position="23"/>
        <end position="99"/>
    </location>
</feature>
<dbReference type="OrthoDB" id="408631at2759"/>
<dbReference type="Proteomes" id="UP000326268">
    <property type="component" value="Unassembled WGS sequence"/>
</dbReference>
<sequence length="99" mass="10505">MYLQSLAATPLLCLLAITGSEASKAPIPPRIDSLGTLQALKHNYLDLWNNGAAAVVVYEPVSNAEAQTKCGVTGGKSYPFQNAPELSRTELGYEFFSGG</sequence>
<keyword evidence="1" id="KW-0732">Signal</keyword>
<dbReference type="AlphaFoldDB" id="A0A5N7A2W2"/>
<organism evidence="2 3">
    <name type="scientific">Aspergillus caelatus</name>
    <dbReference type="NCBI Taxonomy" id="61420"/>
    <lineage>
        <taxon>Eukaryota</taxon>
        <taxon>Fungi</taxon>
        <taxon>Dikarya</taxon>
        <taxon>Ascomycota</taxon>
        <taxon>Pezizomycotina</taxon>
        <taxon>Eurotiomycetes</taxon>
        <taxon>Eurotiomycetidae</taxon>
        <taxon>Eurotiales</taxon>
        <taxon>Aspergillaceae</taxon>
        <taxon>Aspergillus</taxon>
        <taxon>Aspergillus subgen. Circumdati</taxon>
    </lineage>
</organism>
<feature type="signal peptide" evidence="1">
    <location>
        <begin position="1"/>
        <end position="22"/>
    </location>
</feature>
<proteinExistence type="predicted"/>
<protein>
    <submittedName>
        <fullName evidence="2">Uncharacterized protein</fullName>
    </submittedName>
</protein>
<keyword evidence="3" id="KW-1185">Reference proteome</keyword>
<accession>A0A5N7A2W2</accession>
<dbReference type="GeneID" id="43657183"/>
<dbReference type="EMBL" id="ML737673">
    <property type="protein sequence ID" value="KAE8363526.1"/>
    <property type="molecule type" value="Genomic_DNA"/>
</dbReference>
<evidence type="ECO:0000313" key="3">
    <source>
        <dbReference type="Proteomes" id="UP000326268"/>
    </source>
</evidence>
<gene>
    <name evidence="2" type="ORF">BDV27DRAFT_158693</name>
</gene>
<name>A0A5N7A2W2_9EURO</name>
<reference evidence="2 3" key="1">
    <citation type="submission" date="2019-04" db="EMBL/GenBank/DDBJ databases">
        <title>Friends and foes A comparative genomics studyof 23 Aspergillus species from section Flavi.</title>
        <authorList>
            <consortium name="DOE Joint Genome Institute"/>
            <person name="Kjaerbolling I."/>
            <person name="Vesth T."/>
            <person name="Frisvad J.C."/>
            <person name="Nybo J.L."/>
            <person name="Theobald S."/>
            <person name="Kildgaard S."/>
            <person name="Isbrandt T."/>
            <person name="Kuo A."/>
            <person name="Sato A."/>
            <person name="Lyhne E.K."/>
            <person name="Kogle M.E."/>
            <person name="Wiebenga A."/>
            <person name="Kun R.S."/>
            <person name="Lubbers R.J."/>
            <person name="Makela M.R."/>
            <person name="Barry K."/>
            <person name="Chovatia M."/>
            <person name="Clum A."/>
            <person name="Daum C."/>
            <person name="Haridas S."/>
            <person name="He G."/>
            <person name="LaButti K."/>
            <person name="Lipzen A."/>
            <person name="Mondo S."/>
            <person name="Riley R."/>
            <person name="Salamov A."/>
            <person name="Simmons B.A."/>
            <person name="Magnuson J.K."/>
            <person name="Henrissat B."/>
            <person name="Mortensen U.H."/>
            <person name="Larsen T.O."/>
            <person name="Devries R.P."/>
            <person name="Grigoriev I.V."/>
            <person name="Machida M."/>
            <person name="Baker S.E."/>
            <person name="Andersen M.R."/>
        </authorList>
    </citation>
    <scope>NUCLEOTIDE SEQUENCE [LARGE SCALE GENOMIC DNA]</scope>
    <source>
        <strain evidence="2 3">CBS 763.97</strain>
    </source>
</reference>
<evidence type="ECO:0000313" key="2">
    <source>
        <dbReference type="EMBL" id="KAE8363526.1"/>
    </source>
</evidence>